<evidence type="ECO:0000313" key="4">
    <source>
        <dbReference type="Proteomes" id="UP001500325"/>
    </source>
</evidence>
<dbReference type="InterPro" id="IPR013096">
    <property type="entry name" value="Cupin_2"/>
</dbReference>
<proteinExistence type="predicted"/>
<protein>
    <submittedName>
        <fullName evidence="3">Cupin domain-containing protein</fullName>
    </submittedName>
</protein>
<sequence length="111" mass="11666">MRVVSLSDAEAFESPGHSGVAPRWVQGGPGTPVERFTVVLSRYDPGGRAEPTVQPAETVYVILSGRLTFESGGDRVLAGPEDTVHFAKGEARSVTNEGDVPAGMLVIRATS</sequence>
<dbReference type="RefSeq" id="WP_345382692.1">
    <property type="nucleotide sequence ID" value="NZ_BAABIC010000016.1"/>
</dbReference>
<dbReference type="InterPro" id="IPR011051">
    <property type="entry name" value="RmlC_Cupin_sf"/>
</dbReference>
<accession>A0ABP8X733</accession>
<dbReference type="Pfam" id="PF07883">
    <property type="entry name" value="Cupin_2"/>
    <property type="match status" value="1"/>
</dbReference>
<evidence type="ECO:0000259" key="2">
    <source>
        <dbReference type="Pfam" id="PF07883"/>
    </source>
</evidence>
<comment type="caution">
    <text evidence="3">The sequence shown here is derived from an EMBL/GenBank/DDBJ whole genome shotgun (WGS) entry which is preliminary data.</text>
</comment>
<feature type="domain" description="Cupin type-2" evidence="2">
    <location>
        <begin position="40"/>
        <end position="107"/>
    </location>
</feature>
<dbReference type="SUPFAM" id="SSF51182">
    <property type="entry name" value="RmlC-like cupins"/>
    <property type="match status" value="1"/>
</dbReference>
<evidence type="ECO:0000256" key="1">
    <source>
        <dbReference type="SAM" id="MobiDB-lite"/>
    </source>
</evidence>
<reference evidence="4" key="1">
    <citation type="journal article" date="2019" name="Int. J. Syst. Evol. Microbiol.">
        <title>The Global Catalogue of Microorganisms (GCM) 10K type strain sequencing project: providing services to taxonomists for standard genome sequencing and annotation.</title>
        <authorList>
            <consortium name="The Broad Institute Genomics Platform"/>
            <consortium name="The Broad Institute Genome Sequencing Center for Infectious Disease"/>
            <person name="Wu L."/>
            <person name="Ma J."/>
        </authorList>
    </citation>
    <scope>NUCLEOTIDE SEQUENCE [LARGE SCALE GENOMIC DNA]</scope>
    <source>
        <strain evidence="4">JCM 18055</strain>
    </source>
</reference>
<dbReference type="EMBL" id="BAABIC010000016">
    <property type="protein sequence ID" value="GAA4700979.1"/>
    <property type="molecule type" value="Genomic_DNA"/>
</dbReference>
<evidence type="ECO:0000313" key="3">
    <source>
        <dbReference type="EMBL" id="GAA4700979.1"/>
    </source>
</evidence>
<dbReference type="Proteomes" id="UP001500325">
    <property type="component" value="Unassembled WGS sequence"/>
</dbReference>
<dbReference type="InterPro" id="IPR014710">
    <property type="entry name" value="RmlC-like_jellyroll"/>
</dbReference>
<organism evidence="3 4">
    <name type="scientific">Pseudonocardia yuanmonensis</name>
    <dbReference type="NCBI Taxonomy" id="1095914"/>
    <lineage>
        <taxon>Bacteria</taxon>
        <taxon>Bacillati</taxon>
        <taxon>Actinomycetota</taxon>
        <taxon>Actinomycetes</taxon>
        <taxon>Pseudonocardiales</taxon>
        <taxon>Pseudonocardiaceae</taxon>
        <taxon>Pseudonocardia</taxon>
    </lineage>
</organism>
<keyword evidence="4" id="KW-1185">Reference proteome</keyword>
<feature type="region of interest" description="Disordered" evidence="1">
    <location>
        <begin position="1"/>
        <end position="28"/>
    </location>
</feature>
<dbReference type="CDD" id="cd20299">
    <property type="entry name" value="cupin_YP766765-like"/>
    <property type="match status" value="1"/>
</dbReference>
<gene>
    <name evidence="3" type="ORF">GCM10023215_44780</name>
</gene>
<dbReference type="Gene3D" id="2.60.120.10">
    <property type="entry name" value="Jelly Rolls"/>
    <property type="match status" value="1"/>
</dbReference>
<name>A0ABP8X733_9PSEU</name>